<evidence type="ECO:0000313" key="7">
    <source>
        <dbReference type="EMBL" id="ATG46076.1"/>
    </source>
</evidence>
<dbReference type="InterPro" id="IPR058163">
    <property type="entry name" value="LysR-type_TF_proteobact-type"/>
</dbReference>
<keyword evidence="3" id="KW-0238">DNA-binding</keyword>
<evidence type="ECO:0000313" key="8">
    <source>
        <dbReference type="Proteomes" id="UP000218606"/>
    </source>
</evidence>
<evidence type="ECO:0000256" key="2">
    <source>
        <dbReference type="ARBA" id="ARBA00023015"/>
    </source>
</evidence>
<sequence length="290" mass="31908">MPMDRPNIPLNALRSFEAAARQGSFTNAAVELCVTQAAVSHQILRLEDQLGAKLFHRTSKGLLLTPEGEALLPVLTASLDRISGVLDRFTDGRYHETLNVGVVTTFAVGWLTEYLKEFETSHPGISVRFFTNNNRVDIAREGLDLAIRFGAGRWPGLTAQPLMETPLTPMCAPSVALALKDPEALLNHKLLRSYRADEWPIWFREAGMGAPHLEGPIYDSSVAMAELAARGVGVALLPYAMFQALVSEGRLVRPFDTEVTTGRYWITRLSNKEPTTAVAAFEAWICNTAL</sequence>
<comment type="similarity">
    <text evidence="1">Belongs to the LysR transcriptional regulatory family.</text>
</comment>
<proteinExistence type="inferred from homology"/>
<evidence type="ECO:0000256" key="4">
    <source>
        <dbReference type="ARBA" id="ARBA00023159"/>
    </source>
</evidence>
<gene>
    <name evidence="7" type="ORF">PhaeoP13_04194</name>
</gene>
<dbReference type="InterPro" id="IPR005119">
    <property type="entry name" value="LysR_subst-bd"/>
</dbReference>
<keyword evidence="2" id="KW-0805">Transcription regulation</keyword>
<dbReference type="PANTHER" id="PTHR30537">
    <property type="entry name" value="HTH-TYPE TRANSCRIPTIONAL REGULATOR"/>
    <property type="match status" value="1"/>
</dbReference>
<dbReference type="PROSITE" id="PS50931">
    <property type="entry name" value="HTH_LYSR"/>
    <property type="match status" value="1"/>
</dbReference>
<keyword evidence="5" id="KW-0804">Transcription</keyword>
<dbReference type="PRINTS" id="PR00039">
    <property type="entry name" value="HTHLYSR"/>
</dbReference>
<dbReference type="Pfam" id="PF00126">
    <property type="entry name" value="HTH_1"/>
    <property type="match status" value="1"/>
</dbReference>
<dbReference type="GO" id="GO:0003700">
    <property type="term" value="F:DNA-binding transcription factor activity"/>
    <property type="evidence" value="ECO:0007669"/>
    <property type="project" value="InterPro"/>
</dbReference>
<feature type="domain" description="HTH lysR-type" evidence="6">
    <location>
        <begin position="8"/>
        <end position="65"/>
    </location>
</feature>
<dbReference type="SUPFAM" id="SSF53850">
    <property type="entry name" value="Periplasmic binding protein-like II"/>
    <property type="match status" value="1"/>
</dbReference>
<dbReference type="InterPro" id="IPR000847">
    <property type="entry name" value="LysR_HTH_N"/>
</dbReference>
<geneLocation type="plasmid" evidence="8">
    <name>pp13_h</name>
</geneLocation>
<reference evidence="7 8" key="1">
    <citation type="journal article" date="2017" name="Front. Microbiol.">
        <title>Phaeobacter piscinae sp. nov., a species of the Roseobacter group and potential aquaculture probiont.</title>
        <authorList>
            <person name="Sonnenschein E.C."/>
            <person name="Phippen C.B.W."/>
            <person name="Nielsen K.F."/>
            <person name="Mateiu R.V."/>
            <person name="Melchiorsen J."/>
            <person name="Gram L."/>
            <person name="Overmann J."/>
            <person name="Freese H.M."/>
        </authorList>
    </citation>
    <scope>NUCLEOTIDE SEQUENCE [LARGE SCALE GENOMIC DNA]</scope>
    <source>
        <strain evidence="7 8">P13</strain>
    </source>
</reference>
<keyword evidence="4" id="KW-0010">Activator</keyword>
<evidence type="ECO:0000256" key="5">
    <source>
        <dbReference type="ARBA" id="ARBA00023163"/>
    </source>
</evidence>
<evidence type="ECO:0000256" key="3">
    <source>
        <dbReference type="ARBA" id="ARBA00023125"/>
    </source>
</evidence>
<accession>A0AAN1GW93</accession>
<dbReference type="AlphaFoldDB" id="A0AAN1GW93"/>
<dbReference type="Gene3D" id="1.10.10.10">
    <property type="entry name" value="Winged helix-like DNA-binding domain superfamily/Winged helix DNA-binding domain"/>
    <property type="match status" value="1"/>
</dbReference>
<dbReference type="SUPFAM" id="SSF46785">
    <property type="entry name" value="Winged helix' DNA-binding domain"/>
    <property type="match status" value="1"/>
</dbReference>
<dbReference type="FunFam" id="1.10.10.10:FF:000038">
    <property type="entry name" value="Glycine cleavage system transcriptional activator"/>
    <property type="match status" value="1"/>
</dbReference>
<dbReference type="RefSeq" id="WP_275541835.1">
    <property type="nucleotide sequence ID" value="NZ_CP010722.1"/>
</dbReference>
<dbReference type="GO" id="GO:0043565">
    <property type="term" value="F:sequence-specific DNA binding"/>
    <property type="evidence" value="ECO:0007669"/>
    <property type="project" value="TreeGrafter"/>
</dbReference>
<evidence type="ECO:0000256" key="1">
    <source>
        <dbReference type="ARBA" id="ARBA00009437"/>
    </source>
</evidence>
<evidence type="ECO:0000259" key="6">
    <source>
        <dbReference type="PROSITE" id="PS50931"/>
    </source>
</evidence>
<dbReference type="InterPro" id="IPR036388">
    <property type="entry name" value="WH-like_DNA-bd_sf"/>
</dbReference>
<dbReference type="GO" id="GO:0006351">
    <property type="term" value="P:DNA-templated transcription"/>
    <property type="evidence" value="ECO:0007669"/>
    <property type="project" value="TreeGrafter"/>
</dbReference>
<dbReference type="Proteomes" id="UP000218606">
    <property type="component" value="Plasmid pP13_h"/>
</dbReference>
<keyword evidence="7" id="KW-0614">Plasmid</keyword>
<dbReference type="PANTHER" id="PTHR30537:SF70">
    <property type="entry name" value="HTH-TYPE TRANSCRIPTIONAL ACTIVATOR AMPR"/>
    <property type="match status" value="1"/>
</dbReference>
<name>A0AAN1GW93_9RHOB</name>
<protein>
    <submittedName>
        <fullName evidence="7">Glycine cleavage system transcriptional activator</fullName>
    </submittedName>
</protein>
<dbReference type="Pfam" id="PF03466">
    <property type="entry name" value="LysR_substrate"/>
    <property type="match status" value="1"/>
</dbReference>
<dbReference type="Gene3D" id="3.40.190.10">
    <property type="entry name" value="Periplasmic binding protein-like II"/>
    <property type="match status" value="2"/>
</dbReference>
<dbReference type="EMBL" id="CP010775">
    <property type="protein sequence ID" value="ATG46076.1"/>
    <property type="molecule type" value="Genomic_DNA"/>
</dbReference>
<dbReference type="InterPro" id="IPR036390">
    <property type="entry name" value="WH_DNA-bd_sf"/>
</dbReference>
<organism evidence="7 8">
    <name type="scientific">Phaeobacter piscinae</name>
    <dbReference type="NCBI Taxonomy" id="1580596"/>
    <lineage>
        <taxon>Bacteria</taxon>
        <taxon>Pseudomonadati</taxon>
        <taxon>Pseudomonadota</taxon>
        <taxon>Alphaproteobacteria</taxon>
        <taxon>Rhodobacterales</taxon>
        <taxon>Roseobacteraceae</taxon>
        <taxon>Phaeobacter</taxon>
    </lineage>
</organism>